<dbReference type="AlphaFoldDB" id="G1QEM9"/>
<dbReference type="eggNOG" id="KOG0627">
    <property type="taxonomic scope" value="Eukaryota"/>
</dbReference>
<evidence type="ECO:0000256" key="4">
    <source>
        <dbReference type="ARBA" id="ARBA00023242"/>
    </source>
</evidence>
<name>G1QEM9_MYOLU</name>
<comment type="subcellular location">
    <subcellularLocation>
        <location evidence="1">Nucleus</location>
    </subcellularLocation>
</comment>
<dbReference type="STRING" id="59463.ENSMLUP00000022162"/>
<feature type="region of interest" description="Disordered" evidence="5">
    <location>
        <begin position="122"/>
        <end position="167"/>
    </location>
</feature>
<dbReference type="GO" id="GO:0003700">
    <property type="term" value="F:DNA-binding transcription factor activity"/>
    <property type="evidence" value="ECO:0007669"/>
    <property type="project" value="InterPro"/>
</dbReference>
<dbReference type="EMBL" id="AAPE02015575">
    <property type="status" value="NOT_ANNOTATED_CDS"/>
    <property type="molecule type" value="Genomic_DNA"/>
</dbReference>
<accession>G1QEM9</accession>
<comment type="similarity">
    <text evidence="2">Belongs to the HSF family.</text>
</comment>
<keyword evidence="3" id="KW-0238">DNA-binding</keyword>
<evidence type="ECO:0000256" key="2">
    <source>
        <dbReference type="ARBA" id="ARBA00006403"/>
    </source>
</evidence>
<dbReference type="OMA" id="WSMGSIV"/>
<dbReference type="InterPro" id="IPR036388">
    <property type="entry name" value="WH-like_DNA-bd_sf"/>
</dbReference>
<sequence length="241" mass="26949">PEDPSQHVAKLEGNNDLLGLSFPRKLWGIVEDDASMSVHWNDAGDTRIIEKDLFQCEVLYRRGKEQIFESDSLKTFIHPLAIGFSKIHPGNSPGNRMMVYRYSNFQKDKPWLIQNIKTKGNQMNHTWPDTTSTPPQRNKRLPPTRHSAKKALKKLSKRKSHNPQGPSATCSFKFSVLLLMNSAIEVRCESEAGGPSGEGISGNGMLVPLATAGTDGTGALTSSPLNHTLYDLMMYLYNTWY</sequence>
<dbReference type="InterPro" id="IPR036390">
    <property type="entry name" value="WH_DNA-bd_sf"/>
</dbReference>
<protein>
    <recommendedName>
        <fullName evidence="6">HSF-type DNA-binding domain-containing protein</fullName>
    </recommendedName>
</protein>
<keyword evidence="8" id="KW-1185">Reference proteome</keyword>
<evidence type="ECO:0000256" key="5">
    <source>
        <dbReference type="SAM" id="MobiDB-lite"/>
    </source>
</evidence>
<dbReference type="Proteomes" id="UP000001074">
    <property type="component" value="Unassembled WGS sequence"/>
</dbReference>
<proteinExistence type="inferred from homology"/>
<evidence type="ECO:0000259" key="6">
    <source>
        <dbReference type="Pfam" id="PF00447"/>
    </source>
</evidence>
<dbReference type="InterPro" id="IPR000232">
    <property type="entry name" value="HSF_DNA-bd"/>
</dbReference>
<feature type="compositionally biased region" description="Polar residues" evidence="5">
    <location>
        <begin position="122"/>
        <end position="136"/>
    </location>
</feature>
<keyword evidence="4" id="KW-0539">Nucleus</keyword>
<evidence type="ECO:0000256" key="3">
    <source>
        <dbReference type="ARBA" id="ARBA00023125"/>
    </source>
</evidence>
<evidence type="ECO:0000256" key="1">
    <source>
        <dbReference type="ARBA" id="ARBA00004123"/>
    </source>
</evidence>
<feature type="domain" description="HSF-type DNA-binding" evidence="6">
    <location>
        <begin position="22"/>
        <end position="119"/>
    </location>
</feature>
<evidence type="ECO:0000313" key="8">
    <source>
        <dbReference type="Proteomes" id="UP000001074"/>
    </source>
</evidence>
<dbReference type="Ensembl" id="ENSMLUT00000028861.1">
    <property type="protein sequence ID" value="ENSMLUP00000022162.1"/>
    <property type="gene ID" value="ENSMLUG00000026997.1"/>
</dbReference>
<dbReference type="Pfam" id="PF00447">
    <property type="entry name" value="HSF_DNA-bind"/>
    <property type="match status" value="1"/>
</dbReference>
<organism evidence="7 8">
    <name type="scientific">Myotis lucifugus</name>
    <name type="common">Little brown bat</name>
    <dbReference type="NCBI Taxonomy" id="59463"/>
    <lineage>
        <taxon>Eukaryota</taxon>
        <taxon>Metazoa</taxon>
        <taxon>Chordata</taxon>
        <taxon>Craniata</taxon>
        <taxon>Vertebrata</taxon>
        <taxon>Euteleostomi</taxon>
        <taxon>Mammalia</taxon>
        <taxon>Eutheria</taxon>
        <taxon>Laurasiatheria</taxon>
        <taxon>Chiroptera</taxon>
        <taxon>Yangochiroptera</taxon>
        <taxon>Vespertilionidae</taxon>
        <taxon>Myotis</taxon>
    </lineage>
</organism>
<dbReference type="HOGENOM" id="CLU_066459_0_0_1"/>
<feature type="compositionally biased region" description="Basic residues" evidence="5">
    <location>
        <begin position="137"/>
        <end position="161"/>
    </location>
</feature>
<reference evidence="7 8" key="1">
    <citation type="journal article" date="2011" name="Nature">
        <title>A high-resolution map of human evolutionary constraint using 29 mammals.</title>
        <authorList>
            <person name="Lindblad-Toh K."/>
            <person name="Garber M."/>
            <person name="Zuk O."/>
            <person name="Lin M.F."/>
            <person name="Parker B.J."/>
            <person name="Washietl S."/>
            <person name="Kheradpour P."/>
            <person name="Ernst J."/>
            <person name="Jordan G."/>
            <person name="Mauceli E."/>
            <person name="Ward L.D."/>
            <person name="Lowe C.B."/>
            <person name="Holloway A.K."/>
            <person name="Clamp M."/>
            <person name="Gnerre S."/>
            <person name="Alfoldi J."/>
            <person name="Beal K."/>
            <person name="Chang J."/>
            <person name="Clawson H."/>
            <person name="Cuff J."/>
            <person name="Di Palma F."/>
            <person name="Fitzgerald S."/>
            <person name="Flicek P."/>
            <person name="Guttman M."/>
            <person name="Hubisz M.J."/>
            <person name="Jaffe D.B."/>
            <person name="Jungreis I."/>
            <person name="Kent W.J."/>
            <person name="Kostka D."/>
            <person name="Lara M."/>
            <person name="Martins A.L."/>
            <person name="Massingham T."/>
            <person name="Moltke I."/>
            <person name="Raney B.J."/>
            <person name="Rasmussen M.D."/>
            <person name="Robinson J."/>
            <person name="Stark A."/>
            <person name="Vilella A.J."/>
            <person name="Wen J."/>
            <person name="Xie X."/>
            <person name="Zody M.C."/>
            <person name="Baldwin J."/>
            <person name="Bloom T."/>
            <person name="Chin C.W."/>
            <person name="Heiman D."/>
            <person name="Nicol R."/>
            <person name="Nusbaum C."/>
            <person name="Young S."/>
            <person name="Wilkinson J."/>
            <person name="Worley K.C."/>
            <person name="Kovar C.L."/>
            <person name="Muzny D.M."/>
            <person name="Gibbs R.A."/>
            <person name="Cree A."/>
            <person name="Dihn H.H."/>
            <person name="Fowler G."/>
            <person name="Jhangiani S."/>
            <person name="Joshi V."/>
            <person name="Lee S."/>
            <person name="Lewis L.R."/>
            <person name="Nazareth L.V."/>
            <person name="Okwuonu G."/>
            <person name="Santibanez J."/>
            <person name="Warren W.C."/>
            <person name="Mardis E.R."/>
            <person name="Weinstock G.M."/>
            <person name="Wilson R.K."/>
            <person name="Delehaunty K."/>
            <person name="Dooling D."/>
            <person name="Fronik C."/>
            <person name="Fulton L."/>
            <person name="Fulton B."/>
            <person name="Graves T."/>
            <person name="Minx P."/>
            <person name="Sodergren E."/>
            <person name="Birney E."/>
            <person name="Margulies E.H."/>
            <person name="Herrero J."/>
            <person name="Green E.D."/>
            <person name="Haussler D."/>
            <person name="Siepel A."/>
            <person name="Goldman N."/>
            <person name="Pollard K.S."/>
            <person name="Pedersen J.S."/>
            <person name="Lander E.S."/>
            <person name="Kellis M."/>
        </authorList>
    </citation>
    <scope>NUCLEOTIDE SEQUENCE [LARGE SCALE GENOMIC DNA]</scope>
</reference>
<dbReference type="InParanoid" id="G1QEM9"/>
<reference evidence="7" key="2">
    <citation type="submission" date="2025-08" db="UniProtKB">
        <authorList>
            <consortium name="Ensembl"/>
        </authorList>
    </citation>
    <scope>IDENTIFICATION</scope>
</reference>
<dbReference type="Gene3D" id="1.10.10.10">
    <property type="entry name" value="Winged helix-like DNA-binding domain superfamily/Winged helix DNA-binding domain"/>
    <property type="match status" value="1"/>
</dbReference>
<dbReference type="GeneTree" id="ENSGT00940000161825"/>
<evidence type="ECO:0000313" key="7">
    <source>
        <dbReference type="Ensembl" id="ENSMLUP00000022162.1"/>
    </source>
</evidence>
<reference evidence="7" key="3">
    <citation type="submission" date="2025-09" db="UniProtKB">
        <authorList>
            <consortium name="Ensembl"/>
        </authorList>
    </citation>
    <scope>IDENTIFICATION</scope>
</reference>
<dbReference type="GO" id="GO:0043565">
    <property type="term" value="F:sequence-specific DNA binding"/>
    <property type="evidence" value="ECO:0007669"/>
    <property type="project" value="InterPro"/>
</dbReference>
<dbReference type="GO" id="GO:0005634">
    <property type="term" value="C:nucleus"/>
    <property type="evidence" value="ECO:0007669"/>
    <property type="project" value="UniProtKB-SubCell"/>
</dbReference>
<dbReference type="SUPFAM" id="SSF46785">
    <property type="entry name" value="Winged helix' DNA-binding domain"/>
    <property type="match status" value="1"/>
</dbReference>